<dbReference type="EMBL" id="FUXA01000005">
    <property type="protein sequence ID" value="SJZ53901.1"/>
    <property type="molecule type" value="Genomic_DNA"/>
</dbReference>
<keyword evidence="2" id="KW-0812">Transmembrane</keyword>
<sequence length="369" mass="42716">MDDFTEGLGFLENARDAVHKRDDLRKFIDQKKDILKKMEKDIAAEEKDIADEINSTIKKKRNSIEDSFDKKIDDRKSDVKKIEKNRKKDKSDQVNARVAEATKDYHAQNKTLEDELKDLFKSNGVPKFCSGKFYYTLFNPKGFGEVMTKLLFLVTVALGVPAVVVLLLWKTTFAGVAREKKLLYSIIFAVVWIIFCIVIYFIIYINTKVRYIDTIRKGRRYRDAIKKNTSSVNKITDSINKDKDESQYNLSEYDKKLKDMDKNMDRLMSEKKDALKEFDKKTKDEITKDIKKKRQKKLDELAKQKDLIKAELEKSSEELNAAENGLGKYIRVLGEENCSAEMIEKLIGVIQSGRAYTAREAIGYLKFKG</sequence>
<protein>
    <submittedName>
        <fullName evidence="3">Uncharacterized protein</fullName>
    </submittedName>
</protein>
<feature type="coiled-coil region" evidence="1">
    <location>
        <begin position="28"/>
        <end position="55"/>
    </location>
</feature>
<feature type="transmembrane region" description="Helical" evidence="2">
    <location>
        <begin position="182"/>
        <end position="207"/>
    </location>
</feature>
<gene>
    <name evidence="3" type="ORF">SAMN02745110_00851</name>
</gene>
<organism evidence="3 4">
    <name type="scientific">Eubacterium ruminantium</name>
    <dbReference type="NCBI Taxonomy" id="42322"/>
    <lineage>
        <taxon>Bacteria</taxon>
        <taxon>Bacillati</taxon>
        <taxon>Bacillota</taxon>
        <taxon>Clostridia</taxon>
        <taxon>Eubacteriales</taxon>
        <taxon>Eubacteriaceae</taxon>
        <taxon>Eubacterium</taxon>
    </lineage>
</organism>
<keyword evidence="2" id="KW-1133">Transmembrane helix</keyword>
<dbReference type="AlphaFoldDB" id="A0A1T4LH41"/>
<dbReference type="OrthoDB" id="1935355at2"/>
<proteinExistence type="predicted"/>
<name>A0A1T4LH41_9FIRM</name>
<evidence type="ECO:0000256" key="2">
    <source>
        <dbReference type="SAM" id="Phobius"/>
    </source>
</evidence>
<keyword evidence="4" id="KW-1185">Reference proteome</keyword>
<keyword evidence="2" id="KW-0472">Membrane</keyword>
<feature type="transmembrane region" description="Helical" evidence="2">
    <location>
        <begin position="150"/>
        <end position="170"/>
    </location>
</feature>
<reference evidence="3 4" key="1">
    <citation type="submission" date="2017-02" db="EMBL/GenBank/DDBJ databases">
        <authorList>
            <person name="Peterson S.W."/>
        </authorList>
    </citation>
    <scope>NUCLEOTIDE SEQUENCE [LARGE SCALE GENOMIC DNA]</scope>
    <source>
        <strain evidence="3 4">ATCC 17233</strain>
    </source>
</reference>
<dbReference type="RefSeq" id="WP_078786692.1">
    <property type="nucleotide sequence ID" value="NZ_FMTO01000016.1"/>
</dbReference>
<evidence type="ECO:0000313" key="4">
    <source>
        <dbReference type="Proteomes" id="UP000189857"/>
    </source>
</evidence>
<feature type="coiled-coil region" evidence="1">
    <location>
        <begin position="250"/>
        <end position="325"/>
    </location>
</feature>
<accession>A0A1T4LH41</accession>
<evidence type="ECO:0000313" key="3">
    <source>
        <dbReference type="EMBL" id="SJZ53901.1"/>
    </source>
</evidence>
<keyword evidence="1" id="KW-0175">Coiled coil</keyword>
<evidence type="ECO:0000256" key="1">
    <source>
        <dbReference type="SAM" id="Coils"/>
    </source>
</evidence>
<dbReference type="Proteomes" id="UP000189857">
    <property type="component" value="Unassembled WGS sequence"/>
</dbReference>